<dbReference type="GO" id="GO:0016491">
    <property type="term" value="F:oxidoreductase activity"/>
    <property type="evidence" value="ECO:0007669"/>
    <property type="project" value="UniProtKB-KW"/>
</dbReference>
<dbReference type="InterPro" id="IPR002227">
    <property type="entry name" value="Tyrosinase_Cu-bd"/>
</dbReference>
<evidence type="ECO:0000313" key="4">
    <source>
        <dbReference type="EMBL" id="CAG9992213.1"/>
    </source>
</evidence>
<comment type="caution">
    <text evidence="4">The sequence shown here is derived from an EMBL/GenBank/DDBJ whole genome shotgun (WGS) entry which is preliminary data.</text>
</comment>
<dbReference type="Pfam" id="PF00264">
    <property type="entry name" value="Tyrosinase"/>
    <property type="match status" value="1"/>
</dbReference>
<dbReference type="Proteomes" id="UP000754883">
    <property type="component" value="Unassembled WGS sequence"/>
</dbReference>
<organism evidence="4 5">
    <name type="scientific">Clonostachys byssicola</name>
    <dbReference type="NCBI Taxonomy" id="160290"/>
    <lineage>
        <taxon>Eukaryota</taxon>
        <taxon>Fungi</taxon>
        <taxon>Dikarya</taxon>
        <taxon>Ascomycota</taxon>
        <taxon>Pezizomycotina</taxon>
        <taxon>Sordariomycetes</taxon>
        <taxon>Hypocreomycetidae</taxon>
        <taxon>Hypocreales</taxon>
        <taxon>Bionectriaceae</taxon>
        <taxon>Clonostachys</taxon>
    </lineage>
</organism>
<gene>
    <name evidence="4" type="ORF">CBYS24578_00015133</name>
</gene>
<dbReference type="OrthoDB" id="6132182at2759"/>
<reference evidence="4" key="1">
    <citation type="submission" date="2021-10" db="EMBL/GenBank/DDBJ databases">
        <authorList>
            <person name="Piombo E."/>
        </authorList>
    </citation>
    <scope>NUCLEOTIDE SEQUENCE</scope>
</reference>
<dbReference type="PANTHER" id="PTHR11474:SF125">
    <property type="entry name" value="N-ACETYL-6-HYDROXYTRYPTOPHAN OXIDASE IVOB-RELATED"/>
    <property type="match status" value="1"/>
</dbReference>
<name>A0A9N9UIX3_9HYPO</name>
<proteinExistence type="predicted"/>
<keyword evidence="2" id="KW-0560">Oxidoreductase</keyword>
<evidence type="ECO:0000256" key="1">
    <source>
        <dbReference type="ARBA" id="ARBA00022723"/>
    </source>
</evidence>
<feature type="domain" description="Tyrosinase copper-binding" evidence="3">
    <location>
        <begin position="4"/>
        <end position="236"/>
    </location>
</feature>
<dbReference type="InterPro" id="IPR050316">
    <property type="entry name" value="Tyrosinase/Hemocyanin"/>
</dbReference>
<dbReference type="PRINTS" id="PR00092">
    <property type="entry name" value="TYROSINASE"/>
</dbReference>
<evidence type="ECO:0000256" key="2">
    <source>
        <dbReference type="ARBA" id="ARBA00023002"/>
    </source>
</evidence>
<protein>
    <recommendedName>
        <fullName evidence="3">Tyrosinase copper-binding domain-containing protein</fullName>
    </recommendedName>
</protein>
<keyword evidence="5" id="KW-1185">Reference proteome</keyword>
<dbReference type="SUPFAM" id="SSF48056">
    <property type="entry name" value="Di-copper centre-containing domain"/>
    <property type="match status" value="1"/>
</dbReference>
<dbReference type="AlphaFoldDB" id="A0A9N9UIX3"/>
<dbReference type="InterPro" id="IPR008922">
    <property type="entry name" value="Di-copper_centre_dom_sf"/>
</dbReference>
<sequence>MDITFDDFVVVHIQQTLDIHFSGVFQPWNRWFLHRYEKVLREECGYKGYQPRCSSSEAGSFRSGSIGIGRSYHTAPEKSPIFNGGSYSFGGNGDFIPHEGLAIDPPEGVGGGNVQLPAEVGGGFVTTGPFANMTINLGPVGGLEGTAPGPDGGLGYNPRRLKRDVGPALNTRYANYTTVLNLLLKPDIVSYRLLSEGVPYTIEIGPHGGIHYTISGDPGGDLFFTSPGDPAFWVHH</sequence>
<evidence type="ECO:0000259" key="3">
    <source>
        <dbReference type="Pfam" id="PF00264"/>
    </source>
</evidence>
<dbReference type="PANTHER" id="PTHR11474">
    <property type="entry name" value="TYROSINASE FAMILY MEMBER"/>
    <property type="match status" value="1"/>
</dbReference>
<feature type="non-terminal residue" evidence="4">
    <location>
        <position position="1"/>
    </location>
</feature>
<dbReference type="GO" id="GO:0046872">
    <property type="term" value="F:metal ion binding"/>
    <property type="evidence" value="ECO:0007669"/>
    <property type="project" value="UniProtKB-KW"/>
</dbReference>
<evidence type="ECO:0000313" key="5">
    <source>
        <dbReference type="Proteomes" id="UP000754883"/>
    </source>
</evidence>
<keyword evidence="1" id="KW-0479">Metal-binding</keyword>
<dbReference type="Gene3D" id="1.10.1280.10">
    <property type="entry name" value="Di-copper center containing domain from catechol oxidase"/>
    <property type="match status" value="1"/>
</dbReference>
<accession>A0A9N9UIX3</accession>
<dbReference type="EMBL" id="CABFNO020001481">
    <property type="protein sequence ID" value="CAG9992213.1"/>
    <property type="molecule type" value="Genomic_DNA"/>
</dbReference>